<evidence type="ECO:0000313" key="2">
    <source>
        <dbReference type="Proteomes" id="UP001221302"/>
    </source>
</evidence>
<dbReference type="RefSeq" id="WP_321536545.1">
    <property type="nucleotide sequence ID" value="NZ_JARGDL010000018.1"/>
</dbReference>
<gene>
    <name evidence="1" type="ORF">P0M35_11480</name>
</gene>
<name>A0AAE3P2A2_9BACT</name>
<dbReference type="EMBL" id="JARGDL010000018">
    <property type="protein sequence ID" value="MDF1612774.1"/>
    <property type="molecule type" value="Genomic_DNA"/>
</dbReference>
<protein>
    <submittedName>
        <fullName evidence="1">Uncharacterized protein</fullName>
    </submittedName>
</protein>
<sequence>MILIFNQLNAQLNNDLYNLENRIKFANFLYQEKDYIRAIDEFKFILNQTESDTLRFRFANSFLKLNRYEEASENFKTLFLGSLSNEAKLFFFKSNFLKNDFNFFKKLTENKNYIPEKYENEISRLNSISYFLDNEKLPPQETLLKPFDDSLQTKLYFFYQMKKNPPTKNPLQAAAFSALIPGAGKIYTGEISDGIISFIATSLSLYLSINNFQHNHQTRGWIFAGLTSFFYGGNVYGSYVSAKKYNENSKLKIQNEIKNFFRESNYFLPQIEF</sequence>
<dbReference type="InterPro" id="IPR011990">
    <property type="entry name" value="TPR-like_helical_dom_sf"/>
</dbReference>
<dbReference type="Proteomes" id="UP001221302">
    <property type="component" value="Unassembled WGS sequence"/>
</dbReference>
<dbReference type="AlphaFoldDB" id="A0AAE3P2A2"/>
<comment type="caution">
    <text evidence="1">The sequence shown here is derived from an EMBL/GenBank/DDBJ whole genome shotgun (WGS) entry which is preliminary data.</text>
</comment>
<reference evidence="1" key="1">
    <citation type="submission" date="2023-03" db="EMBL/GenBank/DDBJ databases">
        <title>Stygiobacter electus gen. nov., sp. nov., facultatively anaerobic thermotolerant bacterium of the class Ignavibacteria from a well of Yessentuki mineral water deposit.</title>
        <authorList>
            <person name="Podosokorskaya O.A."/>
            <person name="Elcheninov A.G."/>
            <person name="Petrova N.F."/>
            <person name="Zavarzina D.G."/>
            <person name="Kublanov I.V."/>
            <person name="Merkel A.Y."/>
        </authorList>
    </citation>
    <scope>NUCLEOTIDE SEQUENCE</scope>
    <source>
        <strain evidence="1">09-Me</strain>
    </source>
</reference>
<evidence type="ECO:0000313" key="1">
    <source>
        <dbReference type="EMBL" id="MDF1612774.1"/>
    </source>
</evidence>
<keyword evidence="2" id="KW-1185">Reference proteome</keyword>
<dbReference type="Gene3D" id="1.25.40.10">
    <property type="entry name" value="Tetratricopeptide repeat domain"/>
    <property type="match status" value="1"/>
</dbReference>
<dbReference type="SUPFAM" id="SSF48452">
    <property type="entry name" value="TPR-like"/>
    <property type="match status" value="1"/>
</dbReference>
<proteinExistence type="predicted"/>
<accession>A0AAE3P2A2</accession>
<organism evidence="1 2">
    <name type="scientific">Stygiobacter electus</name>
    <dbReference type="NCBI Taxonomy" id="3032292"/>
    <lineage>
        <taxon>Bacteria</taxon>
        <taxon>Pseudomonadati</taxon>
        <taxon>Ignavibacteriota</taxon>
        <taxon>Ignavibacteria</taxon>
        <taxon>Ignavibacteriales</taxon>
        <taxon>Melioribacteraceae</taxon>
        <taxon>Stygiobacter</taxon>
    </lineage>
</organism>